<accession>A8M5D6</accession>
<organism evidence="1">
    <name type="scientific">Salinispora arenicola (strain CNS-205)</name>
    <dbReference type="NCBI Taxonomy" id="391037"/>
    <lineage>
        <taxon>Bacteria</taxon>
        <taxon>Bacillati</taxon>
        <taxon>Actinomycetota</taxon>
        <taxon>Actinomycetes</taxon>
        <taxon>Micromonosporales</taxon>
        <taxon>Micromonosporaceae</taxon>
        <taxon>Salinispora</taxon>
    </lineage>
</organism>
<proteinExistence type="predicted"/>
<dbReference type="AlphaFoldDB" id="A8M5D6"/>
<protein>
    <submittedName>
        <fullName evidence="1">Uncharacterized protein</fullName>
    </submittedName>
</protein>
<dbReference type="eggNOG" id="ENOG50345QA">
    <property type="taxonomic scope" value="Bacteria"/>
</dbReference>
<dbReference type="HOGENOM" id="CLU_1862890_0_0_11"/>
<dbReference type="OrthoDB" id="4867150at2"/>
<gene>
    <name evidence="1" type="ordered locus">Sare_1102</name>
</gene>
<dbReference type="STRING" id="391037.Sare_1102"/>
<name>A8M5D6_SALAI</name>
<evidence type="ECO:0000313" key="1">
    <source>
        <dbReference type="EMBL" id="ABV97010.1"/>
    </source>
</evidence>
<sequence>MVGRLHSVIMEQRLTADDRLTLKTGAFGAVALVSNVEPGVLALIRESFAASAAMADTSGVVKAALTSGPLPELPRESELEIESVVLPALARAVAILREKSPRDVRTYRDVVLAAADRAAGAHRGITPREAAMIERIRGALAGSA</sequence>
<dbReference type="PATRIC" id="fig|391037.6.peg.1118"/>
<reference evidence="1" key="1">
    <citation type="submission" date="2007-10" db="EMBL/GenBank/DDBJ databases">
        <title>Complete sequence of Salinispora arenicola CNS-205.</title>
        <authorList>
            <consortium name="US DOE Joint Genome Institute"/>
            <person name="Copeland A."/>
            <person name="Lucas S."/>
            <person name="Lapidus A."/>
            <person name="Barry K."/>
            <person name="Glavina del Rio T."/>
            <person name="Dalin E."/>
            <person name="Tice H."/>
            <person name="Pitluck S."/>
            <person name="Foster B."/>
            <person name="Schmutz J."/>
            <person name="Larimer F."/>
            <person name="Land M."/>
            <person name="Hauser L."/>
            <person name="Kyrpides N."/>
            <person name="Ivanova N."/>
            <person name="Jensen P.R."/>
            <person name="Moore B.S."/>
            <person name="Penn K."/>
            <person name="Jenkins C."/>
            <person name="Udwary D."/>
            <person name="Xiang L."/>
            <person name="Gontang E."/>
            <person name="Richardson P."/>
        </authorList>
    </citation>
    <scope>NUCLEOTIDE SEQUENCE [LARGE SCALE GENOMIC DNA]</scope>
    <source>
        <strain evidence="1">CNS-205</strain>
    </source>
</reference>
<dbReference type="KEGG" id="saq:Sare_1102"/>
<dbReference type="EMBL" id="CP000850">
    <property type="protein sequence ID" value="ABV97010.1"/>
    <property type="molecule type" value="Genomic_DNA"/>
</dbReference>